<feature type="region of interest" description="Disordered" evidence="1">
    <location>
        <begin position="60"/>
        <end position="82"/>
    </location>
</feature>
<organism evidence="2 3">
    <name type="scientific">Porphyridium purpureum</name>
    <name type="common">Red alga</name>
    <name type="synonym">Porphyridium cruentum</name>
    <dbReference type="NCBI Taxonomy" id="35688"/>
    <lineage>
        <taxon>Eukaryota</taxon>
        <taxon>Rhodophyta</taxon>
        <taxon>Bangiophyceae</taxon>
        <taxon>Porphyridiales</taxon>
        <taxon>Porphyridiaceae</taxon>
        <taxon>Porphyridium</taxon>
    </lineage>
</organism>
<proteinExistence type="predicted"/>
<dbReference type="Proteomes" id="UP000324585">
    <property type="component" value="Unassembled WGS sequence"/>
</dbReference>
<dbReference type="AlphaFoldDB" id="A0A5J4YR50"/>
<comment type="caution">
    <text evidence="2">The sequence shown here is derived from an EMBL/GenBank/DDBJ whole genome shotgun (WGS) entry which is preliminary data.</text>
</comment>
<evidence type="ECO:0000313" key="2">
    <source>
        <dbReference type="EMBL" id="KAA8493951.1"/>
    </source>
</evidence>
<evidence type="ECO:0000313" key="3">
    <source>
        <dbReference type="Proteomes" id="UP000324585"/>
    </source>
</evidence>
<gene>
    <name evidence="2" type="ORF">FVE85_3926</name>
</gene>
<sequence>MEQSNYKMSREFWAQTEDDWGPVRSRSESSEDSISSAVQNEIKFGVLSIAVQGTARRLPRFQPSLEPIPEQDEDEQDDGDWMDASASCADEVRPSEWHEPRSSLLHPVGLRSLTVKSGLSACLYHVADAITSCREKSSRCTSHQLVRCCQ</sequence>
<name>A0A5J4YR50_PORPP</name>
<dbReference type="EMBL" id="VRMN01000005">
    <property type="protein sequence ID" value="KAA8493951.1"/>
    <property type="molecule type" value="Genomic_DNA"/>
</dbReference>
<feature type="compositionally biased region" description="Acidic residues" evidence="1">
    <location>
        <begin position="69"/>
        <end position="81"/>
    </location>
</feature>
<keyword evidence="3" id="KW-1185">Reference proteome</keyword>
<protein>
    <submittedName>
        <fullName evidence="2">Uncharacterized protein</fullName>
    </submittedName>
</protein>
<evidence type="ECO:0000256" key="1">
    <source>
        <dbReference type="SAM" id="MobiDB-lite"/>
    </source>
</evidence>
<reference evidence="3" key="1">
    <citation type="journal article" date="2019" name="Nat. Commun.">
        <title>Expansion of phycobilisome linker gene families in mesophilic red algae.</title>
        <authorList>
            <person name="Lee J."/>
            <person name="Kim D."/>
            <person name="Bhattacharya D."/>
            <person name="Yoon H.S."/>
        </authorList>
    </citation>
    <scope>NUCLEOTIDE SEQUENCE [LARGE SCALE GENOMIC DNA]</scope>
    <source>
        <strain evidence="3">CCMP 1328</strain>
    </source>
</reference>
<accession>A0A5J4YR50</accession>